<keyword evidence="3" id="KW-1185">Reference proteome</keyword>
<dbReference type="PANTHER" id="PTHR28559">
    <property type="entry name" value="DNA REPAIR PROTEIN XRCC4"/>
    <property type="match status" value="1"/>
</dbReference>
<proteinExistence type="predicted"/>
<feature type="region of interest" description="Disordered" evidence="1">
    <location>
        <begin position="217"/>
        <end position="284"/>
    </location>
</feature>
<reference evidence="2" key="1">
    <citation type="submission" date="2022-12" db="EMBL/GenBank/DDBJ databases">
        <authorList>
            <person name="Webb A."/>
        </authorList>
    </citation>
    <scope>NUCLEOTIDE SEQUENCE</scope>
    <source>
        <strain evidence="2">Hp1</strain>
    </source>
</reference>
<organism evidence="2 3">
    <name type="scientific">Hyaloperonospora brassicae</name>
    <name type="common">Brassica downy mildew</name>
    <name type="synonym">Peronospora brassicae</name>
    <dbReference type="NCBI Taxonomy" id="162125"/>
    <lineage>
        <taxon>Eukaryota</taxon>
        <taxon>Sar</taxon>
        <taxon>Stramenopiles</taxon>
        <taxon>Oomycota</taxon>
        <taxon>Peronosporomycetes</taxon>
        <taxon>Peronosporales</taxon>
        <taxon>Peronosporaceae</taxon>
        <taxon>Hyaloperonospora</taxon>
    </lineage>
</organism>
<evidence type="ECO:0000313" key="3">
    <source>
        <dbReference type="Proteomes" id="UP001162031"/>
    </source>
</evidence>
<dbReference type="GO" id="GO:0003677">
    <property type="term" value="F:DNA binding"/>
    <property type="evidence" value="ECO:0007669"/>
    <property type="project" value="InterPro"/>
</dbReference>
<dbReference type="InterPro" id="IPR010585">
    <property type="entry name" value="DNA_repair_prot_XRCC4"/>
</dbReference>
<dbReference type="GO" id="GO:0006310">
    <property type="term" value="P:DNA recombination"/>
    <property type="evidence" value="ECO:0007669"/>
    <property type="project" value="InterPro"/>
</dbReference>
<evidence type="ECO:0000313" key="2">
    <source>
        <dbReference type="EMBL" id="CAI5708077.1"/>
    </source>
</evidence>
<sequence>MSLVEVAVVDIESSCLVPLFVHCHRVLSASNISSAASSNSASLRVRILDPPMLYDAEVAPCHRPRALECSDVEYIVAVESALLSPQCDASTRRFDFRWSRHEQTLTLMEKTSVAMKFCAIKFEVTSEEATWLDLLRRVATRQQEKQKAAADAESHLQQMELLMRRKEVQLDTTLIAIQKVENQFVHNFCALLNTKKDEIKRLRFELSEKCMHRANESTMTGKRRIAVSAKKSTGAKLQRKRKETEGEDDEMRSDNSSECTFADRDDNGAQAKKGLESRPKGSATKACIALPPSSRKISMHKCDGEDLLSSMNAIIDTEEEKNDGLLVREFGKEDKAMTSKMRTAHAPMQVVAKMEPTADVAMDSSEEDIHDMLL</sequence>
<dbReference type="PANTHER" id="PTHR28559:SF1">
    <property type="entry name" value="DNA REPAIR PROTEIN XRCC4"/>
    <property type="match status" value="1"/>
</dbReference>
<dbReference type="GO" id="GO:0010165">
    <property type="term" value="P:response to X-ray"/>
    <property type="evidence" value="ECO:0007669"/>
    <property type="project" value="TreeGrafter"/>
</dbReference>
<feature type="compositionally biased region" description="Basic and acidic residues" evidence="1">
    <location>
        <begin position="261"/>
        <end position="279"/>
    </location>
</feature>
<comment type="caution">
    <text evidence="2">The sequence shown here is derived from an EMBL/GenBank/DDBJ whole genome shotgun (WGS) entry which is preliminary data.</text>
</comment>
<name>A0AAV0SWW3_HYABA</name>
<gene>
    <name evidence="2" type="ORF">HBR001_LOCUS5</name>
</gene>
<dbReference type="AlphaFoldDB" id="A0AAV0SWW3"/>
<dbReference type="EMBL" id="CANTFL010000002">
    <property type="protein sequence ID" value="CAI5708077.1"/>
    <property type="molecule type" value="Genomic_DNA"/>
</dbReference>
<protein>
    <recommendedName>
        <fullName evidence="4">DNA repair protein XRCC4</fullName>
    </recommendedName>
</protein>
<dbReference type="GO" id="GO:0032807">
    <property type="term" value="C:DNA ligase IV complex"/>
    <property type="evidence" value="ECO:0007669"/>
    <property type="project" value="TreeGrafter"/>
</dbReference>
<dbReference type="GO" id="GO:0006303">
    <property type="term" value="P:double-strand break repair via nonhomologous end joining"/>
    <property type="evidence" value="ECO:0007669"/>
    <property type="project" value="TreeGrafter"/>
</dbReference>
<evidence type="ECO:0000256" key="1">
    <source>
        <dbReference type="SAM" id="MobiDB-lite"/>
    </source>
</evidence>
<evidence type="ECO:0008006" key="4">
    <source>
        <dbReference type="Google" id="ProtNLM"/>
    </source>
</evidence>
<dbReference type="Proteomes" id="UP001162031">
    <property type="component" value="Unassembled WGS sequence"/>
</dbReference>
<accession>A0AAV0SWW3</accession>
<dbReference type="GO" id="GO:0005958">
    <property type="term" value="C:DNA-dependent protein kinase-DNA ligase 4 complex"/>
    <property type="evidence" value="ECO:0007669"/>
    <property type="project" value="TreeGrafter"/>
</dbReference>